<evidence type="ECO:0000256" key="1">
    <source>
        <dbReference type="ARBA" id="ARBA00004601"/>
    </source>
</evidence>
<keyword evidence="8" id="KW-1133">Transmembrane helix</keyword>
<dbReference type="GO" id="GO:0005829">
    <property type="term" value="C:cytosol"/>
    <property type="evidence" value="ECO:0007669"/>
    <property type="project" value="GOC"/>
</dbReference>
<evidence type="ECO:0000259" key="9">
    <source>
        <dbReference type="Pfam" id="PF07928"/>
    </source>
</evidence>
<dbReference type="InterPro" id="IPR039745">
    <property type="entry name" value="Vps54"/>
</dbReference>
<keyword evidence="8" id="KW-0472">Membrane</keyword>
<keyword evidence="6" id="KW-0175">Coiled coil</keyword>
<feature type="compositionally biased region" description="Polar residues" evidence="7">
    <location>
        <begin position="1"/>
        <end position="29"/>
    </location>
</feature>
<dbReference type="GO" id="GO:0000938">
    <property type="term" value="C:GARP complex"/>
    <property type="evidence" value="ECO:0007669"/>
    <property type="project" value="InterPro"/>
</dbReference>
<proteinExistence type="inferred from homology"/>
<comment type="subcellular location">
    <subcellularLocation>
        <location evidence="1">Golgi apparatus</location>
        <location evidence="1">trans-Golgi network</location>
    </subcellularLocation>
</comment>
<keyword evidence="4" id="KW-0653">Protein transport</keyword>
<protein>
    <recommendedName>
        <fullName evidence="9">Vacuolar protein sorting-associated protein 54 C-terminal domain-containing protein</fullName>
    </recommendedName>
</protein>
<keyword evidence="3" id="KW-0813">Transport</keyword>
<reference evidence="10" key="1">
    <citation type="submission" date="2023-03" db="UniProtKB">
        <authorList>
            <consortium name="EnsemblPlants"/>
        </authorList>
    </citation>
    <scope>IDENTIFICATION</scope>
</reference>
<dbReference type="GO" id="GO:0019905">
    <property type="term" value="F:syntaxin binding"/>
    <property type="evidence" value="ECO:0007669"/>
    <property type="project" value="TreeGrafter"/>
</dbReference>
<evidence type="ECO:0000256" key="8">
    <source>
        <dbReference type="SAM" id="Phobius"/>
    </source>
</evidence>
<dbReference type="Pfam" id="PF07928">
    <property type="entry name" value="Vps54"/>
    <property type="match status" value="1"/>
</dbReference>
<evidence type="ECO:0000313" key="10">
    <source>
        <dbReference type="EnsemblPlants" id="MELO3C007016.2.1"/>
    </source>
</evidence>
<organism evidence="10">
    <name type="scientific">Cucumis melo</name>
    <name type="common">Muskmelon</name>
    <dbReference type="NCBI Taxonomy" id="3656"/>
    <lineage>
        <taxon>Eukaryota</taxon>
        <taxon>Viridiplantae</taxon>
        <taxon>Streptophyta</taxon>
        <taxon>Embryophyta</taxon>
        <taxon>Tracheophyta</taxon>
        <taxon>Spermatophyta</taxon>
        <taxon>Magnoliopsida</taxon>
        <taxon>eudicotyledons</taxon>
        <taxon>Gunneridae</taxon>
        <taxon>Pentapetalae</taxon>
        <taxon>rosids</taxon>
        <taxon>fabids</taxon>
        <taxon>Cucurbitales</taxon>
        <taxon>Cucurbitaceae</taxon>
        <taxon>Benincaseae</taxon>
        <taxon>Cucumis</taxon>
    </lineage>
</organism>
<dbReference type="AlphaFoldDB" id="A0A9I9CQG7"/>
<dbReference type="GO" id="GO:0015031">
    <property type="term" value="P:protein transport"/>
    <property type="evidence" value="ECO:0007669"/>
    <property type="project" value="UniProtKB-KW"/>
</dbReference>
<feature type="region of interest" description="Disordered" evidence="7">
    <location>
        <begin position="1"/>
        <end position="40"/>
    </location>
</feature>
<feature type="compositionally biased region" description="Low complexity" evidence="7">
    <location>
        <begin position="30"/>
        <end position="40"/>
    </location>
</feature>
<feature type="transmembrane region" description="Helical" evidence="8">
    <location>
        <begin position="841"/>
        <end position="860"/>
    </location>
</feature>
<comment type="similarity">
    <text evidence="2">Belongs to the VPS54 family.</text>
</comment>
<evidence type="ECO:0000256" key="6">
    <source>
        <dbReference type="ARBA" id="ARBA00023054"/>
    </source>
</evidence>
<keyword evidence="5" id="KW-0333">Golgi apparatus</keyword>
<evidence type="ECO:0000256" key="3">
    <source>
        <dbReference type="ARBA" id="ARBA00022448"/>
    </source>
</evidence>
<feature type="compositionally biased region" description="Polar residues" evidence="7">
    <location>
        <begin position="760"/>
        <end position="769"/>
    </location>
</feature>
<dbReference type="EnsemblPlants" id="MELO3C007016.2.1">
    <property type="protein sequence ID" value="MELO3C007016.2.1"/>
    <property type="gene ID" value="MELO3C007016.2"/>
</dbReference>
<evidence type="ECO:0000256" key="4">
    <source>
        <dbReference type="ARBA" id="ARBA00022927"/>
    </source>
</evidence>
<dbReference type="GO" id="GO:0006896">
    <property type="term" value="P:Golgi to vacuole transport"/>
    <property type="evidence" value="ECO:0007669"/>
    <property type="project" value="TreeGrafter"/>
</dbReference>
<evidence type="ECO:0000256" key="7">
    <source>
        <dbReference type="SAM" id="MobiDB-lite"/>
    </source>
</evidence>
<feature type="region of interest" description="Disordered" evidence="7">
    <location>
        <begin position="755"/>
        <end position="798"/>
    </location>
</feature>
<dbReference type="Gramene" id="MELO3C007016.2.1">
    <property type="protein sequence ID" value="MELO3C007016.2.1"/>
    <property type="gene ID" value="MELO3C007016.2"/>
</dbReference>
<dbReference type="Gene3D" id="6.10.250.860">
    <property type="match status" value="1"/>
</dbReference>
<feature type="compositionally biased region" description="Polar residues" evidence="7">
    <location>
        <begin position="780"/>
        <end position="794"/>
    </location>
</feature>
<accession>A0A9I9CQG7</accession>
<feature type="domain" description="Vacuolar protein sorting-associated protein 54 C-terminal" evidence="9">
    <location>
        <begin position="857"/>
        <end position="983"/>
    </location>
</feature>
<dbReference type="InterPro" id="IPR012501">
    <property type="entry name" value="Vps54_C"/>
</dbReference>
<evidence type="ECO:0000256" key="2">
    <source>
        <dbReference type="ARBA" id="ARBA00009150"/>
    </source>
</evidence>
<dbReference type="PANTHER" id="PTHR12965:SF0">
    <property type="entry name" value="VACUOLAR PROTEIN SORTING-ASSOCIATED PROTEIN 54"/>
    <property type="match status" value="1"/>
</dbReference>
<keyword evidence="8" id="KW-0812">Transmembrane</keyword>
<dbReference type="GO" id="GO:0042147">
    <property type="term" value="P:retrograde transport, endosome to Golgi"/>
    <property type="evidence" value="ECO:0007669"/>
    <property type="project" value="InterPro"/>
</dbReference>
<evidence type="ECO:0000256" key="5">
    <source>
        <dbReference type="ARBA" id="ARBA00023034"/>
    </source>
</evidence>
<sequence>MESQPSQSGRSPTDYSTIVTRQTSLGRTTSSSDASSQSLSSILNNPHAGKSDASWVGWWSSSSTVNPPEFMPLSSSIASSEVTRFDFNNYTTLISDSFHRFEDIRNHSSKENGGLDSIGGQGEALVACLREVPALYFKEDFALEEGATFRAACPFLNVSQNLVLQEKLSHYLDVVELHLVKEISLRSNSFFEAQGQLQDLNVKIVEGCSRIRQLKETIRLLDVDLVDSAREIQEQNATRNNLLALQQKLKLILYVNQAISALKLTRDCEEGAYTVNFSSLFIKLVASADCAGALDVTDDLLHLLEGDELAGLHCFRHLRDHVAASIESITSILSAEFMRASIHDAGDVDIVIITETKAWASNLMNGKDEVKLDEEETSNFRDRLLPIVIGLLRTAKLPSVLRLYRDAVTADMKTAIKNAVAELLHVLLIRPLDSDFAPGERTMDADDIFEREEVAGGGASLASKLRGLSSEGFVQLLSAIFKIVRTSQKSSTQLAYLPRSFPRSPKLLHSNPSIIQSSIFLRKTSNHPKDIEKKIPLLNRITEIVHLMRAAEVKKSIEWIMCNLDGHYAADSVAAAIASGAAAAGTAQDTDSQGGLLLPHLPQRVAAKVTSLQGKANDAANPSNMSRNFRADVLRENTEAVFAACDAAHGRWAKLLGVRILVHPKLRLQEFLSIYNITQDFITATEKIGGRLGYSIRGTLQSQAKAFVDFQHESRMAKIKAVLDQETWVEVDVPDEFQSIAESLCSQELLSENPDLAQGNMDQSHSDVATDNDDSRNAQEHSQQIDSSDLSGGNSEHVKLTPADTIEKSKADVTIPSTQLNNTNVKERGKSSSQTLLYKGVGYHMYLLLVYTILFGLILLKMLSEYIDMNNSFPALSSEVVHRVVEILKFFNTRTCQLVLGAGAMQVSGLKSITSKHLALASQVISFTFAIIPGGTPMGRILFLKVPEARKTLLLSEIDRVAQDFKVHRDEIHTKLVQIMRERLLVHLRGLPQIVESWNRLEDSDPQPSQFARSLTKEVGYLQRVLSRTLHEADVQAIFRQVVKIFHLQISEAFSRLDISTPQAKDRLLRDVKHILGCIRSLPCDDLSKSDIPNWGQLDEFLDQRFGSEAG</sequence>
<name>A0A9I9CQG7_CUCME</name>
<dbReference type="PANTHER" id="PTHR12965">
    <property type="entry name" value="VACUOLAR PROTEIN SORTING 54"/>
    <property type="match status" value="1"/>
</dbReference>